<protein>
    <recommendedName>
        <fullName evidence="11">Zinc metalloprotease</fullName>
        <ecNumber evidence="11">3.4.24.-</ecNumber>
    </recommendedName>
</protein>
<evidence type="ECO:0000256" key="10">
    <source>
        <dbReference type="ARBA" id="ARBA00023136"/>
    </source>
</evidence>
<dbReference type="InterPro" id="IPR041489">
    <property type="entry name" value="PDZ_6"/>
</dbReference>
<evidence type="ECO:0000256" key="3">
    <source>
        <dbReference type="ARBA" id="ARBA00007931"/>
    </source>
</evidence>
<evidence type="ECO:0000313" key="13">
    <source>
        <dbReference type="EMBL" id="MCL7714296.1"/>
    </source>
</evidence>
<evidence type="ECO:0000313" key="14">
    <source>
        <dbReference type="Proteomes" id="UP001431235"/>
    </source>
</evidence>
<dbReference type="NCBIfam" id="TIGR00054">
    <property type="entry name" value="RIP metalloprotease RseP"/>
    <property type="match status" value="1"/>
</dbReference>
<keyword evidence="6 11" id="KW-0378">Hydrolase</keyword>
<keyword evidence="10 11" id="KW-0472">Membrane</keyword>
<evidence type="ECO:0000256" key="2">
    <source>
        <dbReference type="ARBA" id="ARBA00004141"/>
    </source>
</evidence>
<evidence type="ECO:0000256" key="6">
    <source>
        <dbReference type="ARBA" id="ARBA00022801"/>
    </source>
</evidence>
<dbReference type="Gene3D" id="2.30.42.10">
    <property type="match status" value="2"/>
</dbReference>
<dbReference type="InterPro" id="IPR008915">
    <property type="entry name" value="Peptidase_M50"/>
</dbReference>
<keyword evidence="5 11" id="KW-0812">Transmembrane</keyword>
<dbReference type="EMBL" id="JAIKTS010000001">
    <property type="protein sequence ID" value="MCL7714296.1"/>
    <property type="molecule type" value="Genomic_DNA"/>
</dbReference>
<dbReference type="GO" id="GO:0008237">
    <property type="term" value="F:metallopeptidase activity"/>
    <property type="evidence" value="ECO:0007669"/>
    <property type="project" value="UniProtKB-KW"/>
</dbReference>
<dbReference type="InterPro" id="IPR036034">
    <property type="entry name" value="PDZ_sf"/>
</dbReference>
<keyword evidence="9 11" id="KW-0482">Metalloprotease</keyword>
<comment type="caution">
    <text evidence="13">The sequence shown here is derived from an EMBL/GenBank/DDBJ whole genome shotgun (WGS) entry which is preliminary data.</text>
</comment>
<dbReference type="RefSeq" id="WP_250062999.1">
    <property type="nucleotide sequence ID" value="NZ_JAIKTS010000001.1"/>
</dbReference>
<keyword evidence="4" id="KW-0645">Protease</keyword>
<dbReference type="SUPFAM" id="SSF50156">
    <property type="entry name" value="PDZ domain-like"/>
    <property type="match status" value="2"/>
</dbReference>
<dbReference type="InterPro" id="IPR004387">
    <property type="entry name" value="Pept_M50_Zn"/>
</dbReference>
<evidence type="ECO:0000256" key="5">
    <source>
        <dbReference type="ARBA" id="ARBA00022692"/>
    </source>
</evidence>
<keyword evidence="8 11" id="KW-1133">Transmembrane helix</keyword>
<feature type="transmembrane region" description="Helical" evidence="11">
    <location>
        <begin position="98"/>
        <end position="120"/>
    </location>
</feature>
<evidence type="ECO:0000256" key="4">
    <source>
        <dbReference type="ARBA" id="ARBA00022670"/>
    </source>
</evidence>
<keyword evidence="7 11" id="KW-0862">Zinc</keyword>
<evidence type="ECO:0000256" key="11">
    <source>
        <dbReference type="RuleBase" id="RU362031"/>
    </source>
</evidence>
<dbReference type="Pfam" id="PF02163">
    <property type="entry name" value="Peptidase_M50"/>
    <property type="match status" value="1"/>
</dbReference>
<feature type="domain" description="PDZ" evidence="12">
    <location>
        <begin position="203"/>
        <end position="279"/>
    </location>
</feature>
<evidence type="ECO:0000256" key="7">
    <source>
        <dbReference type="ARBA" id="ARBA00022833"/>
    </source>
</evidence>
<evidence type="ECO:0000256" key="1">
    <source>
        <dbReference type="ARBA" id="ARBA00001947"/>
    </source>
</evidence>
<evidence type="ECO:0000259" key="12">
    <source>
        <dbReference type="SMART" id="SM00228"/>
    </source>
</evidence>
<feature type="transmembrane region" description="Helical" evidence="11">
    <location>
        <begin position="424"/>
        <end position="445"/>
    </location>
</feature>
<keyword evidence="11" id="KW-0479">Metal-binding</keyword>
<dbReference type="Proteomes" id="UP001431235">
    <property type="component" value="Unassembled WGS sequence"/>
</dbReference>
<reference evidence="13 14" key="1">
    <citation type="submission" date="2021-08" db="EMBL/GenBank/DDBJ databases">
        <title>Novel members of of the genus Stenotrophomonas from differernt environment.</title>
        <authorList>
            <person name="Deng Y."/>
        </authorList>
    </citation>
    <scope>NUCLEOTIDE SEQUENCE [LARGE SCALE GENOMIC DNA]</scope>
    <source>
        <strain evidence="13 14">CPCC 101365</strain>
    </source>
</reference>
<organism evidence="13 14">
    <name type="scientific">Stenotrophomonas mori</name>
    <dbReference type="NCBI Taxonomy" id="2871096"/>
    <lineage>
        <taxon>Bacteria</taxon>
        <taxon>Pseudomonadati</taxon>
        <taxon>Pseudomonadota</taxon>
        <taxon>Gammaproteobacteria</taxon>
        <taxon>Lysobacterales</taxon>
        <taxon>Lysobacteraceae</taxon>
        <taxon>Stenotrophomonas</taxon>
    </lineage>
</organism>
<evidence type="ECO:0000256" key="9">
    <source>
        <dbReference type="ARBA" id="ARBA00023049"/>
    </source>
</evidence>
<dbReference type="CDD" id="cd06163">
    <property type="entry name" value="S2P-M50_PDZ_RseP-like"/>
    <property type="match status" value="1"/>
</dbReference>
<comment type="similarity">
    <text evidence="3 11">Belongs to the peptidase M50B family.</text>
</comment>
<dbReference type="PANTHER" id="PTHR42837">
    <property type="entry name" value="REGULATOR OF SIGMA-E PROTEASE RSEP"/>
    <property type="match status" value="1"/>
</dbReference>
<dbReference type="InterPro" id="IPR001478">
    <property type="entry name" value="PDZ"/>
</dbReference>
<accession>A0ABT0SG45</accession>
<gene>
    <name evidence="13" type="primary">rseP</name>
    <name evidence="13" type="ORF">K5L01_06490</name>
</gene>
<evidence type="ECO:0000256" key="8">
    <source>
        <dbReference type="ARBA" id="ARBA00022989"/>
    </source>
</evidence>
<feature type="domain" description="PDZ" evidence="12">
    <location>
        <begin position="107"/>
        <end position="185"/>
    </location>
</feature>
<dbReference type="SMART" id="SM00228">
    <property type="entry name" value="PDZ"/>
    <property type="match status" value="2"/>
</dbReference>
<sequence length="454" mass="48699">MADVLGSVWWMIVSLGVLVTFHEYGHYWVARRCGVKVLRFSVGFGRPLWSRHGRNGTEFAIAAIPLGGYVKMLDERETEVPAGERMAAFNNKRVGQRIAIVAAGPIANLLLCIALLWAMFVIGRQDYSATLGRTTGMAAAAGLASGDRILDVDGRTVATWGEASMALTTAAMDRQDARLRVQDALGNARTRVLPLSSLPAGFDERTVPVQAGLLWQFWLQPAQVDSVVEQSAASGVLRPGDLILAIDGQRVESADQVAPLVQQLGERGGNGMIEVERDGQRLALELRPHRAAAEAGPAAPRWLIGVGFAQGQAPAYDARQQYGPLAALPAAARETARLAGDSLGMMRRMLTGHASVKNISGPITIARVANASAERGLDWFLYFLALLSLSLCIINLLPIPILDGGHLLYYLIELVKGSPLSERAMATGQYLGLALLAGLMGLAFYNDILGLVAR</sequence>
<comment type="cofactor">
    <cofactor evidence="1 11">
        <name>Zn(2+)</name>
        <dbReference type="ChEBI" id="CHEBI:29105"/>
    </cofactor>
</comment>
<proteinExistence type="inferred from homology"/>
<dbReference type="EC" id="3.4.24.-" evidence="11"/>
<name>A0ABT0SG45_9GAMM</name>
<dbReference type="Pfam" id="PF17820">
    <property type="entry name" value="PDZ_6"/>
    <property type="match status" value="1"/>
</dbReference>
<feature type="transmembrane region" description="Helical" evidence="11">
    <location>
        <begin position="6"/>
        <end position="29"/>
    </location>
</feature>
<feature type="transmembrane region" description="Helical" evidence="11">
    <location>
        <begin position="379"/>
        <end position="412"/>
    </location>
</feature>
<dbReference type="PANTHER" id="PTHR42837:SF2">
    <property type="entry name" value="MEMBRANE METALLOPROTEASE ARASP2, CHLOROPLASTIC-RELATED"/>
    <property type="match status" value="1"/>
</dbReference>
<keyword evidence="14" id="KW-1185">Reference proteome</keyword>
<comment type="subcellular location">
    <subcellularLocation>
        <location evidence="2">Membrane</location>
        <topology evidence="2">Multi-pass membrane protein</topology>
    </subcellularLocation>
</comment>